<dbReference type="Gene3D" id="3.40.1410.10">
    <property type="entry name" value="Chorismate lyase-like"/>
    <property type="match status" value="1"/>
</dbReference>
<sequence length="178" mass="21620">MYSFNQFQNLLMFSKKRIYVTNPIISYLIPMEWYLILMSDGSFTQHLYTLTDTKIKTNLIINFNNNKYINYKKLYLREIWLENSSKEKLAFAKSIWNLNNLYEIKFPLHKPIGQSFIDLKIDIHQEINQIFYGYSNNLNKKFQDQHILWGRQYTIYSKKQPLVTIEEYFSPKIIQLLY</sequence>
<dbReference type="EMBL" id="KX284717">
    <property type="protein sequence ID" value="AOM65968.1"/>
    <property type="molecule type" value="Genomic_DNA"/>
</dbReference>
<protein>
    <recommendedName>
        <fullName evidence="2">Chorismate lyase</fullName>
    </recommendedName>
</protein>
<name>A0A1C9CC41_9FLOR</name>
<organism evidence="1">
    <name type="scientific">Asparagopsis taxiformis</name>
    <dbReference type="NCBI Taxonomy" id="260499"/>
    <lineage>
        <taxon>Eukaryota</taxon>
        <taxon>Rhodophyta</taxon>
        <taxon>Florideophyceae</taxon>
        <taxon>Rhodymeniophycidae</taxon>
        <taxon>Bonnemaisoniales</taxon>
        <taxon>Bonnemaisoniaceae</taxon>
        <taxon>Asparagopsis</taxon>
    </lineage>
</organism>
<dbReference type="RefSeq" id="YP_009294485.1">
    <property type="nucleotide sequence ID" value="NC_031148.1"/>
</dbReference>
<geneLocation type="plastid" evidence="1"/>
<dbReference type="GeneID" id="29070469"/>
<dbReference type="SUPFAM" id="SSF64288">
    <property type="entry name" value="Chorismate lyase-like"/>
    <property type="match status" value="1"/>
</dbReference>
<keyword evidence="1" id="KW-0934">Plastid</keyword>
<evidence type="ECO:0000313" key="1">
    <source>
        <dbReference type="EMBL" id="AOM65968.1"/>
    </source>
</evidence>
<dbReference type="InterPro" id="IPR002800">
    <property type="entry name" value="Rv2949c-like"/>
</dbReference>
<reference evidence="1" key="1">
    <citation type="journal article" date="2016" name="BMC Biol.">
        <title>Parallel evolution of highly conserved plastid genome architecture in red seaweeds and seed plants.</title>
        <authorList>
            <person name="Lee J."/>
            <person name="Cho C.H."/>
            <person name="Park S.I."/>
            <person name="Choi J.W."/>
            <person name="Song H.S."/>
            <person name="West J.A."/>
            <person name="Bhattacharya D."/>
            <person name="Yoon H.S."/>
        </authorList>
    </citation>
    <scope>NUCLEOTIDE SEQUENCE</scope>
</reference>
<accession>A0A1C9CC41</accession>
<dbReference type="AlphaFoldDB" id="A0A1C9CC41"/>
<gene>
    <name evidence="1" type="primary">ycf21</name>
    <name evidence="1" type="ORF">Aspa_089</name>
</gene>
<dbReference type="InterPro" id="IPR028978">
    <property type="entry name" value="Chorismate_lyase_/UTRA_dom_sf"/>
</dbReference>
<proteinExistence type="predicted"/>
<evidence type="ECO:0008006" key="2">
    <source>
        <dbReference type="Google" id="ProtNLM"/>
    </source>
</evidence>
<dbReference type="Pfam" id="PF01947">
    <property type="entry name" value="Rv2949c-like"/>
    <property type="match status" value="1"/>
</dbReference>